<protein>
    <submittedName>
        <fullName evidence="7">Putative efflux pump antibiotic resistance protein</fullName>
    </submittedName>
</protein>
<dbReference type="PANTHER" id="PTHR23501">
    <property type="entry name" value="MAJOR FACILITATOR SUPERFAMILY"/>
    <property type="match status" value="1"/>
</dbReference>
<dbReference type="Proteomes" id="UP000054516">
    <property type="component" value="Unassembled WGS sequence"/>
</dbReference>
<feature type="transmembrane region" description="Helical" evidence="6">
    <location>
        <begin position="55"/>
        <end position="74"/>
    </location>
</feature>
<dbReference type="GO" id="GO:0005886">
    <property type="term" value="C:plasma membrane"/>
    <property type="evidence" value="ECO:0007669"/>
    <property type="project" value="TreeGrafter"/>
</dbReference>
<dbReference type="GO" id="GO:0022857">
    <property type="term" value="F:transmembrane transporter activity"/>
    <property type="evidence" value="ECO:0007669"/>
    <property type="project" value="InterPro"/>
</dbReference>
<dbReference type="AlphaFoldDB" id="A0A1S8A6L9"/>
<evidence type="ECO:0000313" key="7">
    <source>
        <dbReference type="EMBL" id="GAW25754.1"/>
    </source>
</evidence>
<keyword evidence="5 6" id="KW-0472">Membrane</keyword>
<evidence type="ECO:0000256" key="1">
    <source>
        <dbReference type="ARBA" id="ARBA00004141"/>
    </source>
</evidence>
<evidence type="ECO:0000256" key="3">
    <source>
        <dbReference type="ARBA" id="ARBA00022692"/>
    </source>
</evidence>
<dbReference type="InterPro" id="IPR010573">
    <property type="entry name" value="MFS_Str1/Tri12-like"/>
</dbReference>
<evidence type="ECO:0000256" key="5">
    <source>
        <dbReference type="ARBA" id="ARBA00023136"/>
    </source>
</evidence>
<proteinExistence type="predicted"/>
<feature type="transmembrane region" description="Helical" evidence="6">
    <location>
        <begin position="86"/>
        <end position="105"/>
    </location>
</feature>
<feature type="transmembrane region" description="Helical" evidence="6">
    <location>
        <begin position="188"/>
        <end position="205"/>
    </location>
</feature>
<feature type="transmembrane region" description="Helical" evidence="6">
    <location>
        <begin position="125"/>
        <end position="143"/>
    </location>
</feature>
<accession>A0A1S8A6L9</accession>
<dbReference type="OrthoDB" id="4766342at2759"/>
<keyword evidence="8" id="KW-1185">Reference proteome</keyword>
<keyword evidence="3 6" id="KW-0812">Transmembrane</keyword>
<feature type="transmembrane region" description="Helical" evidence="6">
    <location>
        <begin position="248"/>
        <end position="269"/>
    </location>
</feature>
<sequence length="377" mass="39903">MINLAIVSYTDLHPSNVPVGVVVVIVVLLFVPTAQPPDKTNENLPIREKLRHMDGVGLLLFLGAVTSLLLVLTWGGQAYPWNDQKIIGLIVGFGLLALAFCAWLVKRGDRALIPLKVLKIRSIYVGSVSLLGFGVLSVVYGYYLPILFQSAQGASITESGLRYIALVGPQIVALLITGAVVSFWGYYVPYMVAGGIICSVGAGLLTTVEVTTSTPRWAAYLVLTGIGLGMGAQLPYTALQAVLSPADVATGNAIAVFSFHLAGAIGTAIGQNLLIRGLYDAVPKYTDAVSAAEVIQAGANGLTHLAASPDVLLALRSAYVEAVRRTIILGLAGVILATLASCFMERVNIKHIAEERKRALKPEDSSSPETKVFDTSM</sequence>
<dbReference type="SUPFAM" id="SSF103473">
    <property type="entry name" value="MFS general substrate transporter"/>
    <property type="match status" value="1"/>
</dbReference>
<evidence type="ECO:0000313" key="8">
    <source>
        <dbReference type="Proteomes" id="UP000054516"/>
    </source>
</evidence>
<dbReference type="Gene3D" id="1.20.1250.20">
    <property type="entry name" value="MFS general substrate transporter like domains"/>
    <property type="match status" value="1"/>
</dbReference>
<reference evidence="7" key="1">
    <citation type="submission" date="2016-03" db="EMBL/GenBank/DDBJ databases">
        <title>Draft genome sequence of Rosellinia necatrix.</title>
        <authorList>
            <person name="Kanematsu S."/>
        </authorList>
    </citation>
    <scope>NUCLEOTIDE SEQUENCE [LARGE SCALE GENOMIC DNA]</scope>
    <source>
        <strain evidence="7">W97</strain>
    </source>
</reference>
<gene>
    <name evidence="7" type="ORF">SAMD00023353_1201790</name>
</gene>
<name>A0A1S8A6L9_ROSNE</name>
<feature type="transmembrane region" description="Helical" evidence="6">
    <location>
        <begin position="17"/>
        <end position="34"/>
    </location>
</feature>
<evidence type="ECO:0000256" key="4">
    <source>
        <dbReference type="ARBA" id="ARBA00022989"/>
    </source>
</evidence>
<feature type="transmembrane region" description="Helical" evidence="6">
    <location>
        <begin position="217"/>
        <end position="236"/>
    </location>
</feature>
<keyword evidence="2" id="KW-0813">Transport</keyword>
<comment type="subcellular location">
    <subcellularLocation>
        <location evidence="1">Membrane</location>
        <topology evidence="1">Multi-pass membrane protein</topology>
    </subcellularLocation>
</comment>
<feature type="transmembrane region" description="Helical" evidence="6">
    <location>
        <begin position="163"/>
        <end position="181"/>
    </location>
</feature>
<dbReference type="InterPro" id="IPR036259">
    <property type="entry name" value="MFS_trans_sf"/>
</dbReference>
<dbReference type="EMBL" id="DF977457">
    <property type="protein sequence ID" value="GAW25754.1"/>
    <property type="molecule type" value="Genomic_DNA"/>
</dbReference>
<dbReference type="Pfam" id="PF06609">
    <property type="entry name" value="TRI12"/>
    <property type="match status" value="1"/>
</dbReference>
<evidence type="ECO:0000256" key="6">
    <source>
        <dbReference type="SAM" id="Phobius"/>
    </source>
</evidence>
<evidence type="ECO:0000256" key="2">
    <source>
        <dbReference type="ARBA" id="ARBA00022448"/>
    </source>
</evidence>
<feature type="transmembrane region" description="Helical" evidence="6">
    <location>
        <begin position="322"/>
        <end position="343"/>
    </location>
</feature>
<organism evidence="7">
    <name type="scientific">Rosellinia necatrix</name>
    <name type="common">White root-rot fungus</name>
    <dbReference type="NCBI Taxonomy" id="77044"/>
    <lineage>
        <taxon>Eukaryota</taxon>
        <taxon>Fungi</taxon>
        <taxon>Dikarya</taxon>
        <taxon>Ascomycota</taxon>
        <taxon>Pezizomycotina</taxon>
        <taxon>Sordariomycetes</taxon>
        <taxon>Xylariomycetidae</taxon>
        <taxon>Xylariales</taxon>
        <taxon>Xylariaceae</taxon>
        <taxon>Rosellinia</taxon>
    </lineage>
</organism>
<keyword evidence="4 6" id="KW-1133">Transmembrane helix</keyword>
<dbReference type="PANTHER" id="PTHR23501:SF199">
    <property type="entry name" value="MFS EFFLUX TRANSPORTER INPD-RELATED"/>
    <property type="match status" value="1"/>
</dbReference>